<evidence type="ECO:0000256" key="1">
    <source>
        <dbReference type="ARBA" id="ARBA00004504"/>
    </source>
</evidence>
<feature type="domain" description="EGF-like" evidence="28">
    <location>
        <begin position="980"/>
        <end position="1016"/>
    </location>
</feature>
<dbReference type="PROSITE" id="PS01241">
    <property type="entry name" value="LINK_1"/>
    <property type="match status" value="1"/>
</dbReference>
<evidence type="ECO:0000256" key="7">
    <source>
        <dbReference type="ARBA" id="ARBA00022659"/>
    </source>
</evidence>
<evidence type="ECO:0000256" key="21">
    <source>
        <dbReference type="ARBA" id="ARBA00044263"/>
    </source>
</evidence>
<dbReference type="InterPro" id="IPR000538">
    <property type="entry name" value="Link_dom"/>
</dbReference>
<dbReference type="FunFam" id="2.10.70.10:FF:000003">
    <property type="entry name" value="Versican core protein"/>
    <property type="match status" value="1"/>
</dbReference>
<evidence type="ECO:0000256" key="2">
    <source>
        <dbReference type="ARBA" id="ARBA00004593"/>
    </source>
</evidence>
<dbReference type="InterPro" id="IPR013106">
    <property type="entry name" value="Ig_V-set"/>
</dbReference>
<keyword evidence="4" id="KW-0964">Secreted</keyword>
<dbReference type="InterPro" id="IPR000436">
    <property type="entry name" value="Sushi_SCR_CCP_dom"/>
</dbReference>
<keyword evidence="17" id="KW-0393">Immunoglobulin domain</keyword>
<comment type="function">
    <text evidence="18">May play a role in intercellular signaling and in connecting cells with the extracellular matrix. May take part in the regulation of cell motility, growth and differentiation. Binds hyaluronic acid.</text>
</comment>
<dbReference type="GO" id="GO:0007417">
    <property type="term" value="P:central nervous system development"/>
    <property type="evidence" value="ECO:0007669"/>
    <property type="project" value="TreeGrafter"/>
</dbReference>
<dbReference type="SMART" id="SM00406">
    <property type="entry name" value="IGv"/>
    <property type="match status" value="1"/>
</dbReference>
<dbReference type="InterPro" id="IPR003599">
    <property type="entry name" value="Ig_sub"/>
</dbReference>
<evidence type="ECO:0000256" key="25">
    <source>
        <dbReference type="PROSITE-ProRule" id="PRU00323"/>
    </source>
</evidence>
<dbReference type="GO" id="GO:0001501">
    <property type="term" value="P:skeletal system development"/>
    <property type="evidence" value="ECO:0007669"/>
    <property type="project" value="TreeGrafter"/>
</dbReference>
<dbReference type="PRINTS" id="PR01265">
    <property type="entry name" value="LINKMODULE"/>
</dbReference>
<dbReference type="InterPro" id="IPR007110">
    <property type="entry name" value="Ig-like_dom"/>
</dbReference>
<dbReference type="PROSITE" id="PS50835">
    <property type="entry name" value="IG_LIKE"/>
    <property type="match status" value="1"/>
</dbReference>
<evidence type="ECO:0000259" key="31">
    <source>
        <dbReference type="PROSITE" id="PS50923"/>
    </source>
</evidence>
<dbReference type="InterPro" id="IPR033987">
    <property type="entry name" value="CSPG_CTLD"/>
</dbReference>
<feature type="domain" description="EGF-like" evidence="28">
    <location>
        <begin position="1018"/>
        <end position="1054"/>
    </location>
</feature>
<organism evidence="33 34">
    <name type="scientific">Xyrichtys novacula</name>
    <name type="common">Pearly razorfish</name>
    <name type="synonym">Hemipteronotus novacula</name>
    <dbReference type="NCBI Taxonomy" id="13765"/>
    <lineage>
        <taxon>Eukaryota</taxon>
        <taxon>Metazoa</taxon>
        <taxon>Chordata</taxon>
        <taxon>Craniata</taxon>
        <taxon>Vertebrata</taxon>
        <taxon>Euteleostomi</taxon>
        <taxon>Actinopterygii</taxon>
        <taxon>Neopterygii</taxon>
        <taxon>Teleostei</taxon>
        <taxon>Neoteleostei</taxon>
        <taxon>Acanthomorphata</taxon>
        <taxon>Eupercaria</taxon>
        <taxon>Labriformes</taxon>
        <taxon>Labridae</taxon>
        <taxon>Xyrichtys</taxon>
    </lineage>
</organism>
<feature type="compositionally biased region" description="Low complexity" evidence="26">
    <location>
        <begin position="1261"/>
        <end position="1272"/>
    </location>
</feature>
<dbReference type="InterPro" id="IPR000152">
    <property type="entry name" value="EGF-type_Asp/Asn_hydroxyl_site"/>
</dbReference>
<evidence type="ECO:0000256" key="6">
    <source>
        <dbReference type="ARBA" id="ARBA00022536"/>
    </source>
</evidence>
<feature type="compositionally biased region" description="Polar residues" evidence="26">
    <location>
        <begin position="949"/>
        <end position="963"/>
    </location>
</feature>
<evidence type="ECO:0000256" key="12">
    <source>
        <dbReference type="ARBA" id="ARBA00022974"/>
    </source>
</evidence>
<evidence type="ECO:0000256" key="15">
    <source>
        <dbReference type="ARBA" id="ARBA00023273"/>
    </source>
</evidence>
<keyword evidence="34" id="KW-1185">Reference proteome</keyword>
<dbReference type="CDD" id="cd00053">
    <property type="entry name" value="EGF"/>
    <property type="match status" value="1"/>
</dbReference>
<dbReference type="InterPro" id="IPR001881">
    <property type="entry name" value="EGF-like_Ca-bd_dom"/>
</dbReference>
<evidence type="ECO:0000256" key="5">
    <source>
        <dbReference type="ARBA" id="ARBA00022530"/>
    </source>
</evidence>
<feature type="domain" description="Sushi" evidence="31">
    <location>
        <begin position="1185"/>
        <end position="1245"/>
    </location>
</feature>
<dbReference type="PANTHER" id="PTHR22804">
    <property type="entry name" value="AGGRECAN/VERSICAN PROTEOGLYCAN"/>
    <property type="match status" value="1"/>
</dbReference>
<dbReference type="GO" id="GO:0072534">
    <property type="term" value="C:perineuronal net"/>
    <property type="evidence" value="ECO:0007669"/>
    <property type="project" value="TreeGrafter"/>
</dbReference>
<dbReference type="FunFam" id="3.10.100.10:FF:000011">
    <property type="entry name" value="Aggrecan core protein"/>
    <property type="match status" value="1"/>
</dbReference>
<keyword evidence="13 23" id="KW-1015">Disulfide bond</keyword>
<feature type="compositionally biased region" description="Basic and acidic residues" evidence="26">
    <location>
        <begin position="653"/>
        <end position="665"/>
    </location>
</feature>
<evidence type="ECO:0000259" key="28">
    <source>
        <dbReference type="PROSITE" id="PS50026"/>
    </source>
</evidence>
<comment type="caution">
    <text evidence="23">Lacks conserved residue(s) required for the propagation of feature annotation.</text>
</comment>
<dbReference type="InterPro" id="IPR016186">
    <property type="entry name" value="C-type_lectin-like/link_sf"/>
</dbReference>
<dbReference type="PROSITE" id="PS00010">
    <property type="entry name" value="ASX_HYDROXYL"/>
    <property type="match status" value="1"/>
</dbReference>
<keyword evidence="9" id="KW-0430">Lectin</keyword>
<dbReference type="SMART" id="SM00445">
    <property type="entry name" value="LINK"/>
    <property type="match status" value="2"/>
</dbReference>
<feature type="signal peptide" evidence="27">
    <location>
        <begin position="1"/>
        <end position="18"/>
    </location>
</feature>
<dbReference type="GO" id="GO:0005509">
    <property type="term" value="F:calcium ion binding"/>
    <property type="evidence" value="ECO:0007669"/>
    <property type="project" value="InterPro"/>
</dbReference>
<protein>
    <recommendedName>
        <fullName evidence="19">Versican core protein</fullName>
    </recommendedName>
    <alternativeName>
        <fullName evidence="20">Chondroitin sulfate proteoglycan core protein 2</fullName>
    </alternativeName>
    <alternativeName>
        <fullName evidence="21">Large fibroblast proteoglycan</fullName>
    </alternativeName>
    <alternativeName>
        <fullName evidence="22">PG-M</fullName>
    </alternativeName>
</protein>
<comment type="subcellular location">
    <subcellularLocation>
        <location evidence="1">Cell projection</location>
        <location evidence="1">Cilium</location>
        <location evidence="1">Photoreceptor outer segment</location>
    </subcellularLocation>
    <subcellularLocation>
        <location evidence="2">Secreted</location>
        <location evidence="2">Extracellular space</location>
        <location evidence="2">Extracellular matrix</location>
        <location evidence="2">Interphotoreceptor matrix</location>
    </subcellularLocation>
</comment>
<dbReference type="PROSITE" id="PS50923">
    <property type="entry name" value="SUSHI"/>
    <property type="match status" value="1"/>
</dbReference>
<evidence type="ECO:0000256" key="26">
    <source>
        <dbReference type="SAM" id="MobiDB-lite"/>
    </source>
</evidence>
<dbReference type="FunFam" id="3.10.100.10:FF:000002">
    <property type="entry name" value="Hyaluronan proteoglycan link protein 1"/>
    <property type="match status" value="1"/>
</dbReference>
<evidence type="ECO:0000256" key="22">
    <source>
        <dbReference type="ARBA" id="ARBA00044266"/>
    </source>
</evidence>
<evidence type="ECO:0000256" key="18">
    <source>
        <dbReference type="ARBA" id="ARBA00043896"/>
    </source>
</evidence>
<dbReference type="GO" id="GO:0030246">
    <property type="term" value="F:carbohydrate binding"/>
    <property type="evidence" value="ECO:0007669"/>
    <property type="project" value="UniProtKB-KW"/>
</dbReference>
<dbReference type="Pfam" id="PF00059">
    <property type="entry name" value="Lectin_C"/>
    <property type="match status" value="1"/>
</dbReference>
<feature type="domain" description="Link" evidence="32">
    <location>
        <begin position="156"/>
        <end position="251"/>
    </location>
</feature>
<dbReference type="Pfam" id="PF07686">
    <property type="entry name" value="V-set"/>
    <property type="match status" value="1"/>
</dbReference>
<dbReference type="Gene3D" id="3.10.100.10">
    <property type="entry name" value="Mannose-Binding Protein A, subunit A"/>
    <property type="match status" value="3"/>
</dbReference>
<dbReference type="GO" id="GO:0005540">
    <property type="term" value="F:hyaluronic acid binding"/>
    <property type="evidence" value="ECO:0007669"/>
    <property type="project" value="UniProtKB-KW"/>
</dbReference>
<dbReference type="FunFam" id="2.10.25.10:FF:000006">
    <property type="entry name" value="Versican core protein-like isoform 1"/>
    <property type="match status" value="1"/>
</dbReference>
<dbReference type="InterPro" id="IPR000742">
    <property type="entry name" value="EGF"/>
</dbReference>
<dbReference type="CDD" id="cd03517">
    <property type="entry name" value="Link_domain_CSPGs_modules_1_3"/>
    <property type="match status" value="1"/>
</dbReference>
<dbReference type="Pfam" id="PF00193">
    <property type="entry name" value="Xlink"/>
    <property type="match status" value="2"/>
</dbReference>
<evidence type="ECO:0000256" key="9">
    <source>
        <dbReference type="ARBA" id="ARBA00022734"/>
    </source>
</evidence>
<dbReference type="GO" id="GO:0007155">
    <property type="term" value="P:cell adhesion"/>
    <property type="evidence" value="ECO:0007669"/>
    <property type="project" value="InterPro"/>
</dbReference>
<feature type="domain" description="Ig-like" evidence="30">
    <location>
        <begin position="20"/>
        <end position="152"/>
    </location>
</feature>
<dbReference type="InterPro" id="IPR050691">
    <property type="entry name" value="Hyaluronan_bind_Proteoglycan"/>
</dbReference>
<comment type="similarity">
    <text evidence="3">Belongs to the aggrecan/versican proteoglycan family.</text>
</comment>
<evidence type="ECO:0000313" key="34">
    <source>
        <dbReference type="Proteomes" id="UP001178508"/>
    </source>
</evidence>
<keyword evidence="10" id="KW-0677">Repeat</keyword>
<dbReference type="SUPFAM" id="SSF48726">
    <property type="entry name" value="Immunoglobulin"/>
    <property type="match status" value="1"/>
</dbReference>
<evidence type="ECO:0000256" key="24">
    <source>
        <dbReference type="PROSITE-ProRule" id="PRU00302"/>
    </source>
</evidence>
<keyword evidence="16" id="KW-0373">Hyaluronic acid</keyword>
<evidence type="ECO:0000256" key="11">
    <source>
        <dbReference type="ARBA" id="ARBA00022837"/>
    </source>
</evidence>
<dbReference type="EMBL" id="OY660876">
    <property type="protein sequence ID" value="CAJ1069946.1"/>
    <property type="molecule type" value="Genomic_DNA"/>
</dbReference>
<dbReference type="SMART" id="SM00179">
    <property type="entry name" value="EGF_CA"/>
    <property type="match status" value="1"/>
</dbReference>
<evidence type="ECO:0000259" key="30">
    <source>
        <dbReference type="PROSITE" id="PS50835"/>
    </source>
</evidence>
<feature type="domain" description="Link" evidence="32">
    <location>
        <begin position="254"/>
        <end position="353"/>
    </location>
</feature>
<dbReference type="CDD" id="cd00033">
    <property type="entry name" value="CCP"/>
    <property type="match status" value="1"/>
</dbReference>
<feature type="region of interest" description="Disordered" evidence="26">
    <location>
        <begin position="1252"/>
        <end position="1291"/>
    </location>
</feature>
<dbReference type="InterPro" id="IPR018097">
    <property type="entry name" value="EGF_Ca-bd_CS"/>
</dbReference>
<dbReference type="Pfam" id="PF00084">
    <property type="entry name" value="Sushi"/>
    <property type="match status" value="1"/>
</dbReference>
<dbReference type="SMART" id="SM00181">
    <property type="entry name" value="EGF"/>
    <property type="match status" value="2"/>
</dbReference>
<evidence type="ECO:0000256" key="13">
    <source>
        <dbReference type="ARBA" id="ARBA00023157"/>
    </source>
</evidence>
<feature type="disulfide bond" evidence="23">
    <location>
        <begin position="1044"/>
        <end position="1053"/>
    </location>
</feature>
<dbReference type="CDD" id="cd00054">
    <property type="entry name" value="EGF_CA"/>
    <property type="match status" value="1"/>
</dbReference>
<evidence type="ECO:0000313" key="33">
    <source>
        <dbReference type="EMBL" id="CAJ1069946.1"/>
    </source>
</evidence>
<evidence type="ECO:0000256" key="4">
    <source>
        <dbReference type="ARBA" id="ARBA00022525"/>
    </source>
</evidence>
<feature type="disulfide bond" evidence="24">
    <location>
        <begin position="1187"/>
        <end position="1230"/>
    </location>
</feature>
<feature type="region of interest" description="Disordered" evidence="26">
    <location>
        <begin position="358"/>
        <end position="403"/>
    </location>
</feature>
<dbReference type="GO" id="GO:0033165">
    <property type="term" value="C:interphotoreceptor matrix"/>
    <property type="evidence" value="ECO:0007669"/>
    <property type="project" value="UniProtKB-SubCell"/>
</dbReference>
<feature type="disulfide bond" evidence="23">
    <location>
        <begin position="1006"/>
        <end position="1015"/>
    </location>
</feature>
<dbReference type="CDD" id="cd03588">
    <property type="entry name" value="CLECT_CSPGs"/>
    <property type="match status" value="1"/>
</dbReference>
<evidence type="ECO:0000256" key="10">
    <source>
        <dbReference type="ARBA" id="ARBA00022737"/>
    </source>
</evidence>
<dbReference type="FunFam" id="2.10.25.10:FF:000373">
    <property type="entry name" value="sushi, nidogen and EGF-like domain-containing protein 1"/>
    <property type="match status" value="1"/>
</dbReference>
<dbReference type="GO" id="GO:0045202">
    <property type="term" value="C:synapse"/>
    <property type="evidence" value="ECO:0007669"/>
    <property type="project" value="TreeGrafter"/>
</dbReference>
<dbReference type="PROSITE" id="PS50041">
    <property type="entry name" value="C_TYPE_LECTIN_2"/>
    <property type="match status" value="1"/>
</dbReference>
<dbReference type="InterPro" id="IPR001304">
    <property type="entry name" value="C-type_lectin-like"/>
</dbReference>
<keyword evidence="15" id="KW-0966">Cell projection</keyword>
<dbReference type="InterPro" id="IPR016187">
    <property type="entry name" value="CTDL_fold"/>
</dbReference>
<dbReference type="PROSITE" id="PS00615">
    <property type="entry name" value="C_TYPE_LECTIN_1"/>
    <property type="match status" value="1"/>
</dbReference>
<dbReference type="SUPFAM" id="SSF56436">
    <property type="entry name" value="C-type lectin-like"/>
    <property type="match status" value="3"/>
</dbReference>
<feature type="domain" description="C-type lectin" evidence="29">
    <location>
        <begin position="1067"/>
        <end position="1181"/>
    </location>
</feature>
<dbReference type="Proteomes" id="UP001178508">
    <property type="component" value="Chromosome 13"/>
</dbReference>
<dbReference type="SUPFAM" id="SSF57535">
    <property type="entry name" value="Complement control module/SCR domain"/>
    <property type="match status" value="1"/>
</dbReference>
<keyword evidence="7 24" id="KW-0768">Sushi</keyword>
<dbReference type="GO" id="GO:0001750">
    <property type="term" value="C:photoreceptor outer segment"/>
    <property type="evidence" value="ECO:0007669"/>
    <property type="project" value="UniProtKB-SubCell"/>
</dbReference>
<keyword evidence="11" id="KW-0106">Calcium</keyword>
<evidence type="ECO:0000256" key="14">
    <source>
        <dbReference type="ARBA" id="ARBA00023180"/>
    </source>
</evidence>
<feature type="compositionally biased region" description="Acidic residues" evidence="26">
    <location>
        <begin position="762"/>
        <end position="778"/>
    </location>
</feature>
<dbReference type="InterPro" id="IPR035976">
    <property type="entry name" value="Sushi/SCR/CCP_sf"/>
</dbReference>
<feature type="region of interest" description="Disordered" evidence="26">
    <location>
        <begin position="944"/>
        <end position="971"/>
    </location>
</feature>
<dbReference type="SMART" id="SM00032">
    <property type="entry name" value="CCP"/>
    <property type="match status" value="1"/>
</dbReference>
<evidence type="ECO:0000256" key="16">
    <source>
        <dbReference type="ARBA" id="ARBA00023290"/>
    </source>
</evidence>
<feature type="region of interest" description="Disordered" evidence="26">
    <location>
        <begin position="631"/>
        <end position="907"/>
    </location>
</feature>
<evidence type="ECO:0000256" key="23">
    <source>
        <dbReference type="PROSITE-ProRule" id="PRU00076"/>
    </source>
</evidence>
<dbReference type="InterPro" id="IPR013783">
    <property type="entry name" value="Ig-like_fold"/>
</dbReference>
<feature type="compositionally biased region" description="Low complexity" evidence="26">
    <location>
        <begin position="704"/>
        <end position="720"/>
    </location>
</feature>
<dbReference type="PROSITE" id="PS00290">
    <property type="entry name" value="IG_MHC"/>
    <property type="match status" value="1"/>
</dbReference>
<evidence type="ECO:0000256" key="8">
    <source>
        <dbReference type="ARBA" id="ARBA00022729"/>
    </source>
</evidence>
<dbReference type="InterPro" id="IPR036179">
    <property type="entry name" value="Ig-like_dom_sf"/>
</dbReference>
<dbReference type="FunFam" id="3.10.100.10:FF:000003">
    <property type="entry name" value="Versican core protein"/>
    <property type="match status" value="1"/>
</dbReference>
<evidence type="ECO:0000259" key="29">
    <source>
        <dbReference type="PROSITE" id="PS50041"/>
    </source>
</evidence>
<dbReference type="InterPro" id="IPR003006">
    <property type="entry name" value="Ig/MHC_CS"/>
</dbReference>
<feature type="chain" id="PRO_5043998844" description="Versican core protein" evidence="27">
    <location>
        <begin position="19"/>
        <end position="1315"/>
    </location>
</feature>
<feature type="compositionally biased region" description="Basic and acidic residues" evidence="26">
    <location>
        <begin position="888"/>
        <end position="898"/>
    </location>
</feature>
<dbReference type="CDD" id="cd03520">
    <property type="entry name" value="Link_domain_CSPGs_modules_2_4"/>
    <property type="match status" value="1"/>
</dbReference>
<dbReference type="PANTHER" id="PTHR22804:SF6">
    <property type="entry name" value="VERSICAN CORE PROTEIN"/>
    <property type="match status" value="1"/>
</dbReference>
<dbReference type="PROSITE" id="PS00022">
    <property type="entry name" value="EGF_1"/>
    <property type="match status" value="2"/>
</dbReference>
<dbReference type="PROSITE" id="PS01186">
    <property type="entry name" value="EGF_2"/>
    <property type="match status" value="1"/>
</dbReference>
<feature type="disulfide bond" evidence="25">
    <location>
        <begin position="202"/>
        <end position="223"/>
    </location>
</feature>
<gene>
    <name evidence="33" type="ORF">XNOV1_A015222</name>
</gene>
<evidence type="ECO:0000256" key="17">
    <source>
        <dbReference type="ARBA" id="ARBA00023319"/>
    </source>
</evidence>
<evidence type="ECO:0000259" key="32">
    <source>
        <dbReference type="PROSITE" id="PS50963"/>
    </source>
</evidence>
<feature type="disulfide bond" evidence="25">
    <location>
        <begin position="300"/>
        <end position="321"/>
    </location>
</feature>
<dbReference type="PROSITE" id="PS01187">
    <property type="entry name" value="EGF_CA"/>
    <property type="match status" value="1"/>
</dbReference>
<dbReference type="GO" id="GO:0010001">
    <property type="term" value="P:glial cell differentiation"/>
    <property type="evidence" value="ECO:0007669"/>
    <property type="project" value="TreeGrafter"/>
</dbReference>
<evidence type="ECO:0000256" key="19">
    <source>
        <dbReference type="ARBA" id="ARBA00044099"/>
    </source>
</evidence>
<sequence>MISHILTHLLCLLCVCSARPSSAPPQMKSEKNSPAFGSMAGRAVLPCHFAITPDSSPSPTTLPPYSTISPDEEVRIKWTKVEEAGEKVVLVAQGGVVKMGQEYQGRVSVPGRPLSVGDASLTIVRLRASDNGLYRCEVMHGMEDSQDTVSLNVSGVVFHYRASTSRYTLDFAAAVKACDDAGARIAEPEHLMAAYEDGYDQCDAGWLADQTVRYPITRPRPGCSGDLESKVGVRSYGVRDPSEKYDVYCFVDRLRGEVFYPDLQEKLTFQQASMECQKHDAVMAAPGHLYAAWRAGLNRCDYSWLSDASARYPVTIPKPQCGGGLLGVRTLFKYRNQTGYPDKTDKYGVLCFRAGPPEPTLPDGSFDPSRPVPGREVDSARTGIQTRPGAVPGRPDTGSLDQPGVFPTSEFVDYDVANFDTSRVEAVPRGDRLSPVQFPPLPTTRPQPSQLDIYQGGLDPSAGVLLTPGVGVPPEMGAVQEVFKGDTSGTASQYEIVQSQAVPGGVDSSAKPPVHIILVNVHDQNQSVDHIVDILTKPMTGADGSTFIDLSQIPSEGVQFSGEADGLMPSPITVPPAISFINGRYEVTLAPRLSEEARGGQYEEFKPELSNKVEEDVYVVSTFDYENVRIQPDETGAGVTPRTYPRVPGSDLDEVKTEEPGDHTAIRTTTMTPYLPQRPDAVHPGVSRPVPGVSLKEEREGSAGRETGAEAGVGEEFAGGVRTTSASGLQPGVRTEEAELGGVEPPAFTPDSQPRKPHAETPTEDPEGSASGGEDEASGQEPSESAKGPGTPPKSYTPAQTRPGAPEGPMVSPAVDRVSEPGSGVDQLSGEGEVSREGGPAYRPTGIPLTDLPDVAAAPRAPRPPSHPSSAAAADTLGSEGQALHPTESYRVHDKDSTTRTTPLYTFDHSSKSVPEWALSPDPAATRLPGEEFVDYGGQREATAVKCAPQTSQQTRTTEQPESGTDADPSLEASTVDVRGLLPCSTSVCQNGGSCYIKGSQNICVCTPGYTGERCETDVDECHSNPCLNGATCLDGVNSYSCLCLPSYAGARCEQDTEVCGFGWQKFQSHCYKYFTHRRTWDSAERECRLHGAHLTSILSLEEQTFVNDLGSDYQWLGLNDKMFERDFRWTDGKPMQFDYWRPNQPDSFFQSGEDCVVMIWHEGGQWNDVPCNYHLTFTCKKGTVSCGQPPVVQNARVFGAMKPRYEINSLLRYHCKQGFIQRHAPTIRCRANGQWDTPKVTCTSPATYHKTATARRRISQNAEQQQNQLNNPHVHHTKTPQILNPAPEEPRSHNFLQRAKRQGQQTLPEEQMRR</sequence>
<dbReference type="Gene3D" id="2.10.70.10">
    <property type="entry name" value="Complement Module, domain 1"/>
    <property type="match status" value="1"/>
</dbReference>
<keyword evidence="8 27" id="KW-0732">Signal</keyword>
<dbReference type="PROSITE" id="PS50963">
    <property type="entry name" value="LINK_2"/>
    <property type="match status" value="2"/>
</dbReference>
<evidence type="ECO:0000256" key="3">
    <source>
        <dbReference type="ARBA" id="ARBA00006838"/>
    </source>
</evidence>
<dbReference type="SMART" id="SM00409">
    <property type="entry name" value="IG"/>
    <property type="match status" value="1"/>
</dbReference>
<evidence type="ECO:0000256" key="20">
    <source>
        <dbReference type="ARBA" id="ARBA00044230"/>
    </source>
</evidence>
<dbReference type="PROSITE" id="PS50026">
    <property type="entry name" value="EGF_3"/>
    <property type="match status" value="2"/>
</dbReference>
<dbReference type="SMART" id="SM00034">
    <property type="entry name" value="CLECT"/>
    <property type="match status" value="1"/>
</dbReference>
<keyword evidence="6 23" id="KW-0245">EGF-like domain</keyword>
<dbReference type="InterPro" id="IPR018378">
    <property type="entry name" value="C-type_lectin_CS"/>
</dbReference>
<dbReference type="SUPFAM" id="SSF57196">
    <property type="entry name" value="EGF/Laminin"/>
    <property type="match status" value="1"/>
</dbReference>
<proteinExistence type="inferred from homology"/>
<dbReference type="Gene3D" id="2.60.40.10">
    <property type="entry name" value="Immunoglobulins"/>
    <property type="match status" value="1"/>
</dbReference>
<name>A0AAV1GAQ6_XYRNO</name>
<keyword evidence="14" id="KW-0325">Glycoprotein</keyword>
<dbReference type="Pfam" id="PF00008">
    <property type="entry name" value="EGF"/>
    <property type="match status" value="1"/>
</dbReference>
<reference evidence="33" key="1">
    <citation type="submission" date="2023-08" db="EMBL/GenBank/DDBJ databases">
        <authorList>
            <person name="Alioto T."/>
            <person name="Alioto T."/>
            <person name="Gomez Garrido J."/>
        </authorList>
    </citation>
    <scope>NUCLEOTIDE SEQUENCE</scope>
</reference>
<dbReference type="GO" id="GO:0005615">
    <property type="term" value="C:extracellular space"/>
    <property type="evidence" value="ECO:0007669"/>
    <property type="project" value="TreeGrafter"/>
</dbReference>
<feature type="disulfide bond" evidence="24">
    <location>
        <begin position="1216"/>
        <end position="1243"/>
    </location>
</feature>
<keyword evidence="5" id="KW-0272">Extracellular matrix</keyword>
<evidence type="ECO:0000256" key="27">
    <source>
        <dbReference type="SAM" id="SignalP"/>
    </source>
</evidence>
<accession>A0AAV1GAQ6</accession>
<keyword evidence="12" id="KW-0654">Proteoglycan</keyword>
<dbReference type="GO" id="GO:0002052">
    <property type="term" value="P:positive regulation of neuroblast proliferation"/>
    <property type="evidence" value="ECO:0007669"/>
    <property type="project" value="TreeGrafter"/>
</dbReference>
<dbReference type="Gene3D" id="2.10.25.10">
    <property type="entry name" value="Laminin"/>
    <property type="match status" value="2"/>
</dbReference>